<dbReference type="Proteomes" id="UP000178315">
    <property type="component" value="Unassembled WGS sequence"/>
</dbReference>
<keyword evidence="4" id="KW-0862">Zinc</keyword>
<reference evidence="6 7" key="1">
    <citation type="journal article" date="2016" name="Nat. Commun.">
        <title>Thousands of microbial genomes shed light on interconnected biogeochemical processes in an aquifer system.</title>
        <authorList>
            <person name="Anantharaman K."/>
            <person name="Brown C.T."/>
            <person name="Hug L.A."/>
            <person name="Sharon I."/>
            <person name="Castelle C.J."/>
            <person name="Probst A.J."/>
            <person name="Thomas B.C."/>
            <person name="Singh A."/>
            <person name="Wilkins M.J."/>
            <person name="Karaoz U."/>
            <person name="Brodie E.L."/>
            <person name="Williams K.H."/>
            <person name="Hubbard S.S."/>
            <person name="Banfield J.F."/>
        </authorList>
    </citation>
    <scope>NUCLEOTIDE SEQUENCE [LARGE SCALE GENOMIC DNA]</scope>
</reference>
<evidence type="ECO:0000259" key="5">
    <source>
        <dbReference type="Pfam" id="PF24827"/>
    </source>
</evidence>
<dbReference type="AlphaFoldDB" id="A0A1G2AA82"/>
<proteinExistence type="predicted"/>
<name>A0A1G2AA82_9BACT</name>
<evidence type="ECO:0000256" key="2">
    <source>
        <dbReference type="ARBA" id="ARBA00022723"/>
    </source>
</evidence>
<evidence type="ECO:0000313" key="7">
    <source>
        <dbReference type="Proteomes" id="UP000178315"/>
    </source>
</evidence>
<dbReference type="GO" id="GO:0046872">
    <property type="term" value="F:metal ion binding"/>
    <property type="evidence" value="ECO:0007669"/>
    <property type="project" value="UniProtKB-KW"/>
</dbReference>
<organism evidence="6 7">
    <name type="scientific">Candidatus Jacksonbacteria bacterium RIFCSPLOWO2_02_FULL_44_20</name>
    <dbReference type="NCBI Taxonomy" id="1798460"/>
    <lineage>
        <taxon>Bacteria</taxon>
        <taxon>Candidatus Jacksoniibacteriota</taxon>
    </lineage>
</organism>
<feature type="domain" description="Succinylglutamate desuccinylase/Aspartoacylase catalytic" evidence="5">
    <location>
        <begin position="22"/>
        <end position="90"/>
    </location>
</feature>
<evidence type="ECO:0000313" key="6">
    <source>
        <dbReference type="EMBL" id="OGY73575.1"/>
    </source>
</evidence>
<comment type="cofactor">
    <cofactor evidence="1">
        <name>Zn(2+)</name>
        <dbReference type="ChEBI" id="CHEBI:29105"/>
    </cofactor>
</comment>
<accession>A0A1G2AA82</accession>
<dbReference type="Pfam" id="PF24827">
    <property type="entry name" value="AstE_AspA_cat"/>
    <property type="match status" value="1"/>
</dbReference>
<keyword evidence="3" id="KW-0378">Hydrolase</keyword>
<dbReference type="EMBL" id="MHJU01000010">
    <property type="protein sequence ID" value="OGY73575.1"/>
    <property type="molecule type" value="Genomic_DNA"/>
</dbReference>
<keyword evidence="2" id="KW-0479">Metal-binding</keyword>
<dbReference type="Gene3D" id="3.40.630.10">
    <property type="entry name" value="Zn peptidases"/>
    <property type="match status" value="1"/>
</dbReference>
<protein>
    <recommendedName>
        <fullName evidence="5">Succinylglutamate desuccinylase/Aspartoacylase catalytic domain-containing protein</fullName>
    </recommendedName>
</protein>
<sequence>MLILFYNICKYYMLPHIQTAPNPRILLVSGIHGDECEVIDFVKEAVQHYSVELQPLLYIPELSPSAVRQKTRLNSEGKDMNRCFFSDTDVFEVLEAQKVLLPHHFQLAVSFHEDPSQDQFYLYDTGVSHEIPSVQHFLNYLCEIGVSLWSGIDDDNDPFLGYEVVNGRASVPPGRLSRERNKGIFEIWLINTLIAEHVLTLEIPGKAPLKIKRAIVDAFFRLVISNA</sequence>
<gene>
    <name evidence="6" type="ORF">A3H61_01225</name>
</gene>
<evidence type="ECO:0000256" key="1">
    <source>
        <dbReference type="ARBA" id="ARBA00001947"/>
    </source>
</evidence>
<comment type="caution">
    <text evidence="6">The sequence shown here is derived from an EMBL/GenBank/DDBJ whole genome shotgun (WGS) entry which is preliminary data.</text>
</comment>
<evidence type="ECO:0000256" key="3">
    <source>
        <dbReference type="ARBA" id="ARBA00022801"/>
    </source>
</evidence>
<dbReference type="InterPro" id="IPR055438">
    <property type="entry name" value="AstE_AspA_cat"/>
</dbReference>
<evidence type="ECO:0000256" key="4">
    <source>
        <dbReference type="ARBA" id="ARBA00022833"/>
    </source>
</evidence>
<dbReference type="SUPFAM" id="SSF53187">
    <property type="entry name" value="Zn-dependent exopeptidases"/>
    <property type="match status" value="1"/>
</dbReference>
<dbReference type="GO" id="GO:0016788">
    <property type="term" value="F:hydrolase activity, acting on ester bonds"/>
    <property type="evidence" value="ECO:0007669"/>
    <property type="project" value="InterPro"/>
</dbReference>